<gene>
    <name evidence="1" type="ORF">ENP86_02055</name>
</gene>
<proteinExistence type="predicted"/>
<organism evidence="1">
    <name type="scientific">candidate division WOR-3 bacterium</name>
    <dbReference type="NCBI Taxonomy" id="2052148"/>
    <lineage>
        <taxon>Bacteria</taxon>
        <taxon>Bacteria division WOR-3</taxon>
    </lineage>
</organism>
<sequence>MRVLHLIFENFQDVAGLLSRSHRIFGDEGVLVTMTHSKLGFPDGILLNYPLLNSETMNFVRKILKRDNVNVLPDELKLRIKGEDALEKIYFKARDFLWLYKLNKFWRRYDFEFFDIYHFDGGIPFIYGDRILKKLKNKKIAVHFFGSDLRKWGMNPYLKDYAQLKFTSEVDHIKIDPSLVFVPIPFEADKIKPREKENKILRVGHSPTRRTAKGTNDIIEIVERLRKRIKFEFLLIEGVSHKRCMELKSTCDIGIDQIGNYAGTAYGRSGLEFLALGIPTITEIPEEYEYLLPGHPFVKVKKDTLEDVLYKLLTDPELRHKKKIEGLNWVREFPNPDRIIRLIYKEYQRIGWIKTILRT</sequence>
<comment type="caution">
    <text evidence="1">The sequence shown here is derived from an EMBL/GenBank/DDBJ whole genome shotgun (WGS) entry which is preliminary data.</text>
</comment>
<evidence type="ECO:0000313" key="1">
    <source>
        <dbReference type="EMBL" id="HDY58326.1"/>
    </source>
</evidence>
<reference evidence="1" key="1">
    <citation type="journal article" date="2020" name="mSystems">
        <title>Genome- and Community-Level Interaction Insights into Carbon Utilization and Element Cycling Functions of Hydrothermarchaeota in Hydrothermal Sediment.</title>
        <authorList>
            <person name="Zhou Z."/>
            <person name="Liu Y."/>
            <person name="Xu W."/>
            <person name="Pan J."/>
            <person name="Luo Z.H."/>
            <person name="Li M."/>
        </authorList>
    </citation>
    <scope>NUCLEOTIDE SEQUENCE [LARGE SCALE GENOMIC DNA]</scope>
    <source>
        <strain evidence="1">SpSt-258</strain>
    </source>
</reference>
<dbReference type="AlphaFoldDB" id="A0A7V0Z466"/>
<accession>A0A7V0Z466</accession>
<protein>
    <submittedName>
        <fullName evidence="1">Glycosyltransferase family 1 protein</fullName>
    </submittedName>
</protein>
<dbReference type="EMBL" id="DSKY01000006">
    <property type="protein sequence ID" value="HDY58326.1"/>
    <property type="molecule type" value="Genomic_DNA"/>
</dbReference>
<dbReference type="GO" id="GO:0016740">
    <property type="term" value="F:transferase activity"/>
    <property type="evidence" value="ECO:0007669"/>
    <property type="project" value="UniProtKB-KW"/>
</dbReference>
<dbReference type="SUPFAM" id="SSF53756">
    <property type="entry name" value="UDP-Glycosyltransferase/glycogen phosphorylase"/>
    <property type="match status" value="1"/>
</dbReference>
<keyword evidence="1" id="KW-0808">Transferase</keyword>
<name>A0A7V0Z466_UNCW3</name>